<keyword evidence="2" id="KW-1185">Reference proteome</keyword>
<dbReference type="Proteomes" id="UP001164539">
    <property type="component" value="Chromosome 11"/>
</dbReference>
<name>A0ACC1X583_MELAZ</name>
<evidence type="ECO:0000313" key="2">
    <source>
        <dbReference type="Proteomes" id="UP001164539"/>
    </source>
</evidence>
<accession>A0ACC1X583</accession>
<comment type="caution">
    <text evidence="1">The sequence shown here is derived from an EMBL/GenBank/DDBJ whole genome shotgun (WGS) entry which is preliminary data.</text>
</comment>
<gene>
    <name evidence="1" type="ORF">OWV82_019986</name>
</gene>
<dbReference type="EMBL" id="CM051404">
    <property type="protein sequence ID" value="KAJ4706319.1"/>
    <property type="molecule type" value="Genomic_DNA"/>
</dbReference>
<evidence type="ECO:0000313" key="1">
    <source>
        <dbReference type="EMBL" id="KAJ4706319.1"/>
    </source>
</evidence>
<reference evidence="1 2" key="1">
    <citation type="journal article" date="2023" name="Science">
        <title>Complex scaffold remodeling in plant triterpene biosynthesis.</title>
        <authorList>
            <person name="De La Pena R."/>
            <person name="Hodgson H."/>
            <person name="Liu J.C."/>
            <person name="Stephenson M.J."/>
            <person name="Martin A.C."/>
            <person name="Owen C."/>
            <person name="Harkess A."/>
            <person name="Leebens-Mack J."/>
            <person name="Jimenez L.E."/>
            <person name="Osbourn A."/>
            <person name="Sattely E.S."/>
        </authorList>
    </citation>
    <scope>NUCLEOTIDE SEQUENCE [LARGE SCALE GENOMIC DNA]</scope>
    <source>
        <strain evidence="2">cv. JPN11</strain>
        <tissue evidence="1">Leaf</tissue>
    </source>
</reference>
<organism evidence="1 2">
    <name type="scientific">Melia azedarach</name>
    <name type="common">Chinaberry tree</name>
    <dbReference type="NCBI Taxonomy" id="155640"/>
    <lineage>
        <taxon>Eukaryota</taxon>
        <taxon>Viridiplantae</taxon>
        <taxon>Streptophyta</taxon>
        <taxon>Embryophyta</taxon>
        <taxon>Tracheophyta</taxon>
        <taxon>Spermatophyta</taxon>
        <taxon>Magnoliopsida</taxon>
        <taxon>eudicotyledons</taxon>
        <taxon>Gunneridae</taxon>
        <taxon>Pentapetalae</taxon>
        <taxon>rosids</taxon>
        <taxon>malvids</taxon>
        <taxon>Sapindales</taxon>
        <taxon>Meliaceae</taxon>
        <taxon>Melia</taxon>
    </lineage>
</organism>
<sequence length="122" mass="13404">MTTLTKISFFVATYFLVIAISPGYAHQGEAAAPLRFIPSEPHLYQLACSKPLSIECANGVYRSVFGNEKMTNVCCAQVVKIGRDCYNGVVKFYASPNNGLEIYPKSKQIFDTCVSVTKPNLP</sequence>
<protein>
    <submittedName>
        <fullName evidence="1">Uncharacterized protein</fullName>
    </submittedName>
</protein>
<proteinExistence type="predicted"/>